<comment type="caution">
    <text evidence="2">The sequence shown here is derived from an EMBL/GenBank/DDBJ whole genome shotgun (WGS) entry which is preliminary data.</text>
</comment>
<feature type="region of interest" description="Disordered" evidence="1">
    <location>
        <begin position="40"/>
        <end position="64"/>
    </location>
</feature>
<dbReference type="Proteomes" id="UP000593575">
    <property type="component" value="Unassembled WGS sequence"/>
</dbReference>
<keyword evidence="3" id="KW-1185">Reference proteome</keyword>
<dbReference type="AlphaFoldDB" id="A0A7J9IYZ8"/>
<gene>
    <name evidence="2" type="ORF">Goarm_012155</name>
</gene>
<proteinExistence type="predicted"/>
<reference evidence="2 3" key="1">
    <citation type="journal article" date="2019" name="Genome Biol. Evol.">
        <title>Insights into the evolution of the New World diploid cottons (Gossypium, subgenus Houzingenia) based on genome sequencing.</title>
        <authorList>
            <person name="Grover C.E."/>
            <person name="Arick M.A. 2nd"/>
            <person name="Thrash A."/>
            <person name="Conover J.L."/>
            <person name="Sanders W.S."/>
            <person name="Peterson D.G."/>
            <person name="Frelichowski J.E."/>
            <person name="Scheffler J.A."/>
            <person name="Scheffler B.E."/>
            <person name="Wendel J.F."/>
        </authorList>
    </citation>
    <scope>NUCLEOTIDE SEQUENCE [LARGE SCALE GENOMIC DNA]</scope>
    <source>
        <strain evidence="2">6</strain>
        <tissue evidence="2">Leaf</tissue>
    </source>
</reference>
<evidence type="ECO:0000313" key="2">
    <source>
        <dbReference type="EMBL" id="MBA0827372.1"/>
    </source>
</evidence>
<evidence type="ECO:0000256" key="1">
    <source>
        <dbReference type="SAM" id="MobiDB-lite"/>
    </source>
</evidence>
<evidence type="ECO:0000313" key="3">
    <source>
        <dbReference type="Proteomes" id="UP000593575"/>
    </source>
</evidence>
<sequence>MAIINSLSIPTYIPLKTQSFFSPRSKAFSVLNKPRKVPFSVQSMGSSASSQRPENNNAVQGKKQCSSVIRLRLNSKLSPVYIKDF</sequence>
<name>A0A7J9IYZ8_9ROSI</name>
<organism evidence="2 3">
    <name type="scientific">Gossypium armourianum</name>
    <dbReference type="NCBI Taxonomy" id="34283"/>
    <lineage>
        <taxon>Eukaryota</taxon>
        <taxon>Viridiplantae</taxon>
        <taxon>Streptophyta</taxon>
        <taxon>Embryophyta</taxon>
        <taxon>Tracheophyta</taxon>
        <taxon>Spermatophyta</taxon>
        <taxon>Magnoliopsida</taxon>
        <taxon>eudicotyledons</taxon>
        <taxon>Gunneridae</taxon>
        <taxon>Pentapetalae</taxon>
        <taxon>rosids</taxon>
        <taxon>malvids</taxon>
        <taxon>Malvales</taxon>
        <taxon>Malvaceae</taxon>
        <taxon>Malvoideae</taxon>
        <taxon>Gossypium</taxon>
    </lineage>
</organism>
<accession>A0A7J9IYZ8</accession>
<feature type="compositionally biased region" description="Low complexity" evidence="1">
    <location>
        <begin position="40"/>
        <end position="50"/>
    </location>
</feature>
<protein>
    <submittedName>
        <fullName evidence="2">Uncharacterized protein</fullName>
    </submittedName>
</protein>
<dbReference type="EMBL" id="JABFAE010000004">
    <property type="protein sequence ID" value="MBA0827372.1"/>
    <property type="molecule type" value="Genomic_DNA"/>
</dbReference>
<feature type="compositionally biased region" description="Polar residues" evidence="1">
    <location>
        <begin position="51"/>
        <end position="64"/>
    </location>
</feature>